<keyword evidence="1" id="KW-0732">Signal</keyword>
<evidence type="ECO:0000313" key="3">
    <source>
        <dbReference type="Proteomes" id="UP000195273"/>
    </source>
</evidence>
<reference evidence="2 3" key="1">
    <citation type="submission" date="2017-05" db="EMBL/GenBank/DDBJ databases">
        <title>Genome Sequence of Loktanella vestfoldensis Strain SMR4r Isolated from a Culture of the Diatom Skeletonema marinoi.</title>
        <authorList>
            <person name="Topel M."/>
            <person name="Pinder M.I.M."/>
            <person name="Johansson O.N."/>
            <person name="Kourtchenko O."/>
            <person name="Godhe A."/>
            <person name="Clarke A.K."/>
        </authorList>
    </citation>
    <scope>NUCLEOTIDE SEQUENCE [LARGE SCALE GENOMIC DNA]</scope>
    <source>
        <strain evidence="2 3">SMR4r</strain>
    </source>
</reference>
<organism evidence="2 3">
    <name type="scientific">Yoonia vestfoldensis</name>
    <dbReference type="NCBI Taxonomy" id="245188"/>
    <lineage>
        <taxon>Bacteria</taxon>
        <taxon>Pseudomonadati</taxon>
        <taxon>Pseudomonadota</taxon>
        <taxon>Alphaproteobacteria</taxon>
        <taxon>Rhodobacterales</taxon>
        <taxon>Paracoccaceae</taxon>
        <taxon>Yoonia</taxon>
    </lineage>
</organism>
<dbReference type="KEGG" id="lvs:LOKVESSMR4R_03785"/>
<dbReference type="RefSeq" id="WP_087213618.1">
    <property type="nucleotide sequence ID" value="NZ_CP021431.1"/>
</dbReference>
<feature type="chain" id="PRO_5012462995" evidence="1">
    <location>
        <begin position="23"/>
        <end position="110"/>
    </location>
</feature>
<dbReference type="EMBL" id="CP021431">
    <property type="protein sequence ID" value="ARU03050.1"/>
    <property type="molecule type" value="Genomic_DNA"/>
</dbReference>
<proteinExistence type="predicted"/>
<gene>
    <name evidence="2" type="ORF">LOKVESSMR4R_03785</name>
</gene>
<evidence type="ECO:0000313" key="2">
    <source>
        <dbReference type="EMBL" id="ARU03050.1"/>
    </source>
</evidence>
<dbReference type="AlphaFoldDB" id="A0A1Y0EHY9"/>
<dbReference type="OrthoDB" id="7876219at2"/>
<sequence>MSIKAFAIAAVTLAATASVASANSYFELPRAQAATSTVELGIVRAEADGIVEIYDRAAGKQGALLGTQAVRAGANTDVRVNTGVPARRDVIAVLKVGGEVVATETYRIDR</sequence>
<name>A0A1Y0EHY9_9RHOB</name>
<protein>
    <submittedName>
        <fullName evidence="2">Uncharacterized protein</fullName>
    </submittedName>
</protein>
<evidence type="ECO:0000256" key="1">
    <source>
        <dbReference type="SAM" id="SignalP"/>
    </source>
</evidence>
<keyword evidence="3" id="KW-1185">Reference proteome</keyword>
<feature type="signal peptide" evidence="1">
    <location>
        <begin position="1"/>
        <end position="22"/>
    </location>
</feature>
<dbReference type="Proteomes" id="UP000195273">
    <property type="component" value="Chromosome"/>
</dbReference>
<accession>A0A1Y0EHY9</accession>